<dbReference type="Pfam" id="PF02589">
    <property type="entry name" value="LUD_dom"/>
    <property type="match status" value="1"/>
</dbReference>
<evidence type="ECO:0000313" key="2">
    <source>
        <dbReference type="EMBL" id="GAA3558490.1"/>
    </source>
</evidence>
<evidence type="ECO:0000259" key="1">
    <source>
        <dbReference type="Pfam" id="PF02589"/>
    </source>
</evidence>
<sequence>MTDPQGRTGSAREAVLGRIRDAHRLAPPPDLPYEAIARDYRRERSSTTEELVELLVDRLVDYKARVRRSTPDELATTIAAALAEQGARTVAVPPGVEQGWFEQTDVDVRRDRPDEGAGLTVDTLDGLDGVVTACALAVAETGTIVLDASLDQGRRLLTLVPDYHLCVVRADQVVPDVPQALALLDPVRPTTMISGPSATSDIELNRVEGVHGPRTLEVVVVS</sequence>
<accession>A0ABP6WYB3</accession>
<name>A0ABP6WYB3_9ACTN</name>
<organism evidence="2 3">
    <name type="scientific">Microlunatus spumicola</name>
    <dbReference type="NCBI Taxonomy" id="81499"/>
    <lineage>
        <taxon>Bacteria</taxon>
        <taxon>Bacillati</taxon>
        <taxon>Actinomycetota</taxon>
        <taxon>Actinomycetes</taxon>
        <taxon>Propionibacteriales</taxon>
        <taxon>Propionibacteriaceae</taxon>
        <taxon>Microlunatus</taxon>
    </lineage>
</organism>
<dbReference type="InterPro" id="IPR037171">
    <property type="entry name" value="NagB/RpiA_transferase-like"/>
</dbReference>
<dbReference type="Gene3D" id="3.40.50.10420">
    <property type="entry name" value="NagB/RpiA/CoA transferase-like"/>
    <property type="match status" value="1"/>
</dbReference>
<dbReference type="RefSeq" id="WP_204911767.1">
    <property type="nucleotide sequence ID" value="NZ_BAAAYR010000001.1"/>
</dbReference>
<dbReference type="EMBL" id="BAAAYR010000001">
    <property type="protein sequence ID" value="GAA3558490.1"/>
    <property type="molecule type" value="Genomic_DNA"/>
</dbReference>
<gene>
    <name evidence="2" type="ORF">GCM10022197_12280</name>
</gene>
<dbReference type="PANTHER" id="PTHR43682">
    <property type="entry name" value="LACTATE UTILIZATION PROTEIN C"/>
    <property type="match status" value="1"/>
</dbReference>
<keyword evidence="3" id="KW-1185">Reference proteome</keyword>
<protein>
    <submittedName>
        <fullName evidence="2">LUD domain-containing protein</fullName>
    </submittedName>
</protein>
<feature type="domain" description="LUD" evidence="1">
    <location>
        <begin position="127"/>
        <end position="221"/>
    </location>
</feature>
<dbReference type="SUPFAM" id="SSF100950">
    <property type="entry name" value="NagB/RpiA/CoA transferase-like"/>
    <property type="match status" value="1"/>
</dbReference>
<proteinExistence type="predicted"/>
<dbReference type="InterPro" id="IPR003741">
    <property type="entry name" value="LUD_dom"/>
</dbReference>
<evidence type="ECO:0000313" key="3">
    <source>
        <dbReference type="Proteomes" id="UP001500767"/>
    </source>
</evidence>
<reference evidence="3" key="1">
    <citation type="journal article" date="2019" name="Int. J. Syst. Evol. Microbiol.">
        <title>The Global Catalogue of Microorganisms (GCM) 10K type strain sequencing project: providing services to taxonomists for standard genome sequencing and annotation.</title>
        <authorList>
            <consortium name="The Broad Institute Genomics Platform"/>
            <consortium name="The Broad Institute Genome Sequencing Center for Infectious Disease"/>
            <person name="Wu L."/>
            <person name="Ma J."/>
        </authorList>
    </citation>
    <scope>NUCLEOTIDE SEQUENCE [LARGE SCALE GENOMIC DNA]</scope>
    <source>
        <strain evidence="3">JCM 16540</strain>
    </source>
</reference>
<comment type="caution">
    <text evidence="2">The sequence shown here is derived from an EMBL/GenBank/DDBJ whole genome shotgun (WGS) entry which is preliminary data.</text>
</comment>
<dbReference type="InterPro" id="IPR024185">
    <property type="entry name" value="FTHF_cligase-like_sf"/>
</dbReference>
<dbReference type="PANTHER" id="PTHR43682:SF1">
    <property type="entry name" value="LACTATE UTILIZATION PROTEIN C"/>
    <property type="match status" value="1"/>
</dbReference>
<dbReference type="Proteomes" id="UP001500767">
    <property type="component" value="Unassembled WGS sequence"/>
</dbReference>